<evidence type="ECO:0000313" key="2">
    <source>
        <dbReference type="Proteomes" id="UP000324800"/>
    </source>
</evidence>
<dbReference type="Proteomes" id="UP000324800">
    <property type="component" value="Unassembled WGS sequence"/>
</dbReference>
<organism evidence="1 2">
    <name type="scientific">Streblomastix strix</name>
    <dbReference type="NCBI Taxonomy" id="222440"/>
    <lineage>
        <taxon>Eukaryota</taxon>
        <taxon>Metamonada</taxon>
        <taxon>Preaxostyla</taxon>
        <taxon>Oxymonadida</taxon>
        <taxon>Streblomastigidae</taxon>
        <taxon>Streblomastix</taxon>
    </lineage>
</organism>
<feature type="non-terminal residue" evidence="1">
    <location>
        <position position="48"/>
    </location>
</feature>
<sequence length="48" mass="5422">MLPSVACRYPNSDPLSESRFDIIDPRDVLIMDCNVGQHCCLRESNPLT</sequence>
<comment type="caution">
    <text evidence="1">The sequence shown here is derived from an EMBL/GenBank/DDBJ whole genome shotgun (WGS) entry which is preliminary data.</text>
</comment>
<dbReference type="AlphaFoldDB" id="A0A5J4U837"/>
<protein>
    <submittedName>
        <fullName evidence="1">Uncharacterized protein</fullName>
    </submittedName>
</protein>
<gene>
    <name evidence="1" type="ORF">EZS28_038608</name>
</gene>
<proteinExistence type="predicted"/>
<dbReference type="EMBL" id="SNRW01019988">
    <property type="protein sequence ID" value="KAA6365865.1"/>
    <property type="molecule type" value="Genomic_DNA"/>
</dbReference>
<name>A0A5J4U837_9EUKA</name>
<accession>A0A5J4U837</accession>
<evidence type="ECO:0000313" key="1">
    <source>
        <dbReference type="EMBL" id="KAA6365865.1"/>
    </source>
</evidence>
<reference evidence="1 2" key="1">
    <citation type="submission" date="2019-03" db="EMBL/GenBank/DDBJ databases">
        <title>Single cell metagenomics reveals metabolic interactions within the superorganism composed of flagellate Streblomastix strix and complex community of Bacteroidetes bacteria on its surface.</title>
        <authorList>
            <person name="Treitli S.C."/>
            <person name="Kolisko M."/>
            <person name="Husnik F."/>
            <person name="Keeling P."/>
            <person name="Hampl V."/>
        </authorList>
    </citation>
    <scope>NUCLEOTIDE SEQUENCE [LARGE SCALE GENOMIC DNA]</scope>
    <source>
        <strain evidence="1">ST1C</strain>
    </source>
</reference>